<dbReference type="Pfam" id="PF00072">
    <property type="entry name" value="Response_reg"/>
    <property type="match status" value="1"/>
</dbReference>
<dbReference type="Gene3D" id="3.30.565.10">
    <property type="entry name" value="Histidine kinase-like ATPase, C-terminal domain"/>
    <property type="match status" value="1"/>
</dbReference>
<dbReference type="Proteomes" id="UP000233524">
    <property type="component" value="Unassembled WGS sequence"/>
</dbReference>
<reference evidence="5 6" key="1">
    <citation type="journal article" date="2017" name="G3 (Bethesda)">
        <title>First Draft Genome Sequence of the Pathogenic Fungus Lomentospora prolificans (Formerly Scedosporium prolificans).</title>
        <authorList>
            <person name="Luo R."/>
            <person name="Zimin A."/>
            <person name="Workman R."/>
            <person name="Fan Y."/>
            <person name="Pertea G."/>
            <person name="Grossman N."/>
            <person name="Wear M.P."/>
            <person name="Jia B."/>
            <person name="Miller H."/>
            <person name="Casadevall A."/>
            <person name="Timp W."/>
            <person name="Zhang S.X."/>
            <person name="Salzberg S.L."/>
        </authorList>
    </citation>
    <scope>NUCLEOTIDE SEQUENCE [LARGE SCALE GENOMIC DNA]</scope>
    <source>
        <strain evidence="5 6">JHH-5317</strain>
    </source>
</reference>
<gene>
    <name evidence="5" type="ORF">jhhlp_000544</name>
</gene>
<feature type="modified residue" description="4-aspartylphosphate" evidence="2">
    <location>
        <position position="1203"/>
    </location>
</feature>
<dbReference type="CDD" id="cd00082">
    <property type="entry name" value="HisKA"/>
    <property type="match status" value="1"/>
</dbReference>
<dbReference type="Gene3D" id="3.40.50.2300">
    <property type="match status" value="1"/>
</dbReference>
<dbReference type="Pfam" id="PF13426">
    <property type="entry name" value="PAS_9"/>
    <property type="match status" value="1"/>
</dbReference>
<dbReference type="PROSITE" id="PS50109">
    <property type="entry name" value="HIS_KIN"/>
    <property type="match status" value="1"/>
</dbReference>
<evidence type="ECO:0000259" key="3">
    <source>
        <dbReference type="PROSITE" id="PS50109"/>
    </source>
</evidence>
<dbReference type="CDD" id="cd00130">
    <property type="entry name" value="PAS"/>
    <property type="match status" value="1"/>
</dbReference>
<evidence type="ECO:0008006" key="7">
    <source>
        <dbReference type="Google" id="ProtNLM"/>
    </source>
</evidence>
<evidence type="ECO:0000313" key="6">
    <source>
        <dbReference type="Proteomes" id="UP000233524"/>
    </source>
</evidence>
<dbReference type="PRINTS" id="PR00344">
    <property type="entry name" value="BCTRLSENSOR"/>
</dbReference>
<dbReference type="SMART" id="SM00387">
    <property type="entry name" value="HATPase_c"/>
    <property type="match status" value="1"/>
</dbReference>
<dbReference type="OrthoDB" id="60033at2759"/>
<comment type="caution">
    <text evidence="5">The sequence shown here is derived from an EMBL/GenBank/DDBJ whole genome shotgun (WGS) entry which is preliminary data.</text>
</comment>
<dbReference type="InParanoid" id="A0A2N3NLA7"/>
<dbReference type="Pfam" id="PF02518">
    <property type="entry name" value="HATPase_c"/>
    <property type="match status" value="1"/>
</dbReference>
<dbReference type="PANTHER" id="PTHR43719:SF30">
    <property type="entry name" value="TWO-COMPONENT SYSTEM RESPONSE REGULATOR"/>
    <property type="match status" value="1"/>
</dbReference>
<dbReference type="InterPro" id="IPR036097">
    <property type="entry name" value="HisK_dim/P_sf"/>
</dbReference>
<keyword evidence="1 2" id="KW-0597">Phosphoprotein</keyword>
<dbReference type="GO" id="GO:0000155">
    <property type="term" value="F:phosphorelay sensor kinase activity"/>
    <property type="evidence" value="ECO:0007669"/>
    <property type="project" value="InterPro"/>
</dbReference>
<dbReference type="SUPFAM" id="SSF55785">
    <property type="entry name" value="PYP-like sensor domain (PAS domain)"/>
    <property type="match status" value="1"/>
</dbReference>
<accession>A0A2N3NLA7</accession>
<dbReference type="InterPro" id="IPR000014">
    <property type="entry name" value="PAS"/>
</dbReference>
<dbReference type="SUPFAM" id="SSF47384">
    <property type="entry name" value="Homodimeric domain of signal transducing histidine kinase"/>
    <property type="match status" value="1"/>
</dbReference>
<organism evidence="5 6">
    <name type="scientific">Lomentospora prolificans</name>
    <dbReference type="NCBI Taxonomy" id="41688"/>
    <lineage>
        <taxon>Eukaryota</taxon>
        <taxon>Fungi</taxon>
        <taxon>Dikarya</taxon>
        <taxon>Ascomycota</taxon>
        <taxon>Pezizomycotina</taxon>
        <taxon>Sordariomycetes</taxon>
        <taxon>Hypocreomycetidae</taxon>
        <taxon>Microascales</taxon>
        <taxon>Microascaceae</taxon>
        <taxon>Lomentospora</taxon>
    </lineage>
</organism>
<dbReference type="InterPro" id="IPR003594">
    <property type="entry name" value="HATPase_dom"/>
</dbReference>
<dbReference type="InterPro" id="IPR050956">
    <property type="entry name" value="2C_system_His_kinase"/>
</dbReference>
<name>A0A2N3NLA7_9PEZI</name>
<dbReference type="STRING" id="41688.A0A2N3NLA7"/>
<dbReference type="InterPro" id="IPR005467">
    <property type="entry name" value="His_kinase_dom"/>
</dbReference>
<dbReference type="InterPro" id="IPR011006">
    <property type="entry name" value="CheY-like_superfamily"/>
</dbReference>
<dbReference type="PANTHER" id="PTHR43719">
    <property type="entry name" value="TWO-COMPONENT HISTIDINE KINASE"/>
    <property type="match status" value="1"/>
</dbReference>
<dbReference type="InterPro" id="IPR058846">
    <property type="entry name" value="PAS-like"/>
</dbReference>
<dbReference type="SMART" id="SM00448">
    <property type="entry name" value="REC"/>
    <property type="match status" value="1"/>
</dbReference>
<dbReference type="Pfam" id="PF26131">
    <property type="entry name" value="PAS-like"/>
    <property type="match status" value="1"/>
</dbReference>
<dbReference type="PROSITE" id="PS50110">
    <property type="entry name" value="RESPONSE_REGULATORY"/>
    <property type="match status" value="1"/>
</dbReference>
<dbReference type="EMBL" id="NLAX01000002">
    <property type="protein sequence ID" value="PKS13199.1"/>
    <property type="molecule type" value="Genomic_DNA"/>
</dbReference>
<evidence type="ECO:0000256" key="2">
    <source>
        <dbReference type="PROSITE-ProRule" id="PRU00169"/>
    </source>
</evidence>
<dbReference type="VEuPathDB" id="FungiDB:jhhlp_000544"/>
<dbReference type="CDD" id="cd17546">
    <property type="entry name" value="REC_hyHK_CKI1_RcsC-like"/>
    <property type="match status" value="1"/>
</dbReference>
<sequence>MPLQLRQVGLVDLLESDPRPTFVVTLETTASPSISASAQTDEPYPPSIVYANPSLTAYAQLLDLLVSNQPETHNLFWKWIVAPSSPSNEPSVSGGRGNLGDSSFWYLNLLWTKSVVSSLWVVVGANEEPPSSERPHKMLQQTTIPTRELDASSPALVSEQNQQAPLSPLDEPKPHLELSAALTAYLDRDQLTFLNAIHSRNWAATPLGPLEQWPARLRQIFYQIITDSHPTAIYWGESSIVIYNHAFSKLCGTQHPGLLGKPAPSTWPDVDTVPKSPVALFNQRNEWITVQNEALIFITDNNGALLETHINSSITPIIDAGEVGFLHSVQDVTDSRLWERRMNMLCNLSDTLLSAQDVKSYWRKIMEGLEEHSSALDVPLAILYSVDSRPHIAGEAVVSEFSGKHTSICQLEGSLGVPAGHALIPETLDLDQSSHGLVPGFREAFLTRQQVILRASDGSLPADLFEGLALRGFGDRCKTIVICPIRPTKRNDPRGLLLLGLNPRRPYDNHYERYVSLLNQKLSAYLASSMLLEIFEHSDSHLKANGNAVAERASVEMTTEDEIAPPAEAIVLDPIPHEITKDNVMASPFAQSPEPDFLVPTASPPQRNPPGDTVVKTHEIEKLQRLAELATVGICETDLNGRLIDANKVFFDLCGIPMVDDLAAVDVRPWEICVSEEQKTSLLETLGRLIKDSMPQTTEVRLNSPWSAQDSSGKEVKAPRWALATFMPIYSADGAVQAIHGCFSDVSAQKWQLESERRRKEEALESKRQQENFMDMTSHEMRNPLGAIIHCSDAIVASLSQLHNFDISAGEPGRSTELVNPSEPAELGLVERNRIIDESIDNAETIIACAQHQKRIIDDLLTVSKLDSKLISVTPCTVDPLVMVRNALKMFEVEAKRVDVELTMTVDESFTNLHHDHYDFDPSRAKQVLINLLTNALKFTKNRPLRKVSVLVKASRDRPTDAISNVRFMPRSYDEPEYEQPALIGRTDPFYLIFEVKDTGRGLSEDEMRHLFNRFQQASSFTHVNHGGSGLGLFISRRLTELQNGAIGVSSVPKCGSTFVFFIEAYLPNVAASEETALSTSTSAVTLSASAAAIDTRAELSPSQFYAQKANPSSSRRALSIDVDQVLGDSTRLDGILIVEDNSINQQITKRGLTQKGFKVDVANHGLEALEKLKSSRSRSEAGDDDKVSGSKQSFPFNLVLMDIEMPVQDGLSCARKIRELEGEGVVFSTNGGRIPIIAVSAHAKEAQAGAALEAGCDDVLVKPYRMSELVEKMEMLARKLPIQSPTLPTRVTGPL</sequence>
<dbReference type="InterPro" id="IPR003661">
    <property type="entry name" value="HisK_dim/P_dom"/>
</dbReference>
<keyword evidence="6" id="KW-1185">Reference proteome</keyword>
<dbReference type="InterPro" id="IPR001789">
    <property type="entry name" value="Sig_transdc_resp-reg_receiver"/>
</dbReference>
<dbReference type="SMART" id="SM00388">
    <property type="entry name" value="HisKA"/>
    <property type="match status" value="1"/>
</dbReference>
<protein>
    <recommendedName>
        <fullName evidence="7">Histidine kinase</fullName>
    </recommendedName>
</protein>
<evidence type="ECO:0000256" key="1">
    <source>
        <dbReference type="ARBA" id="ARBA00022553"/>
    </source>
</evidence>
<dbReference type="Pfam" id="PF13188">
    <property type="entry name" value="PAS_8"/>
    <property type="match status" value="1"/>
</dbReference>
<feature type="domain" description="Response regulatory" evidence="4">
    <location>
        <begin position="1135"/>
        <end position="1278"/>
    </location>
</feature>
<dbReference type="InterPro" id="IPR035965">
    <property type="entry name" value="PAS-like_dom_sf"/>
</dbReference>
<dbReference type="SUPFAM" id="SSF55874">
    <property type="entry name" value="ATPase domain of HSP90 chaperone/DNA topoisomerase II/histidine kinase"/>
    <property type="match status" value="1"/>
</dbReference>
<evidence type="ECO:0000259" key="4">
    <source>
        <dbReference type="PROSITE" id="PS50110"/>
    </source>
</evidence>
<dbReference type="Gene3D" id="1.10.287.130">
    <property type="match status" value="1"/>
</dbReference>
<evidence type="ECO:0000313" key="5">
    <source>
        <dbReference type="EMBL" id="PKS13199.1"/>
    </source>
</evidence>
<dbReference type="SUPFAM" id="SSF52172">
    <property type="entry name" value="CheY-like"/>
    <property type="match status" value="1"/>
</dbReference>
<dbReference type="InterPro" id="IPR004358">
    <property type="entry name" value="Sig_transdc_His_kin-like_C"/>
</dbReference>
<dbReference type="InterPro" id="IPR036890">
    <property type="entry name" value="HATPase_C_sf"/>
</dbReference>
<feature type="domain" description="Histidine kinase" evidence="3">
    <location>
        <begin position="776"/>
        <end position="1067"/>
    </location>
</feature>
<dbReference type="Gene3D" id="3.30.450.20">
    <property type="entry name" value="PAS domain"/>
    <property type="match status" value="2"/>
</dbReference>
<proteinExistence type="predicted"/>